<evidence type="ECO:0000313" key="2">
    <source>
        <dbReference type="Proteomes" id="UP000314294"/>
    </source>
</evidence>
<sequence>MRGGPGGRKKKKKIEKLLVSGLTRGENLRLFVDTSETSRSSRRRLDGEFRDWTEQVFGPPVGAAESVSSLKQHGVEQRVLHDGMTPNKTCARQRQNITNYYDGYNTNPGRAAWRSAVQRSSPSLVGVAVSSEGVSTGAISLCQAVG</sequence>
<accession>A0A4Z2HT35</accession>
<reference evidence="1 2" key="1">
    <citation type="submission" date="2019-03" db="EMBL/GenBank/DDBJ databases">
        <title>First draft genome of Liparis tanakae, snailfish: a comprehensive survey of snailfish specific genes.</title>
        <authorList>
            <person name="Kim W."/>
            <person name="Song I."/>
            <person name="Jeong J.-H."/>
            <person name="Kim D."/>
            <person name="Kim S."/>
            <person name="Ryu S."/>
            <person name="Song J.Y."/>
            <person name="Lee S.K."/>
        </authorList>
    </citation>
    <scope>NUCLEOTIDE SEQUENCE [LARGE SCALE GENOMIC DNA]</scope>
    <source>
        <tissue evidence="1">Muscle</tissue>
    </source>
</reference>
<gene>
    <name evidence="1" type="ORF">EYF80_020779</name>
</gene>
<protein>
    <submittedName>
        <fullName evidence="1">Uncharacterized protein</fullName>
    </submittedName>
</protein>
<dbReference type="EMBL" id="SRLO01000182">
    <property type="protein sequence ID" value="TNN68918.1"/>
    <property type="molecule type" value="Genomic_DNA"/>
</dbReference>
<dbReference type="Proteomes" id="UP000314294">
    <property type="component" value="Unassembled WGS sequence"/>
</dbReference>
<comment type="caution">
    <text evidence="1">The sequence shown here is derived from an EMBL/GenBank/DDBJ whole genome shotgun (WGS) entry which is preliminary data.</text>
</comment>
<organism evidence="1 2">
    <name type="scientific">Liparis tanakae</name>
    <name type="common">Tanaka's snailfish</name>
    <dbReference type="NCBI Taxonomy" id="230148"/>
    <lineage>
        <taxon>Eukaryota</taxon>
        <taxon>Metazoa</taxon>
        <taxon>Chordata</taxon>
        <taxon>Craniata</taxon>
        <taxon>Vertebrata</taxon>
        <taxon>Euteleostomi</taxon>
        <taxon>Actinopterygii</taxon>
        <taxon>Neopterygii</taxon>
        <taxon>Teleostei</taxon>
        <taxon>Neoteleostei</taxon>
        <taxon>Acanthomorphata</taxon>
        <taxon>Eupercaria</taxon>
        <taxon>Perciformes</taxon>
        <taxon>Cottioidei</taxon>
        <taxon>Cottales</taxon>
        <taxon>Liparidae</taxon>
        <taxon>Liparis</taxon>
    </lineage>
</organism>
<proteinExistence type="predicted"/>
<name>A0A4Z2HT35_9TELE</name>
<evidence type="ECO:0000313" key="1">
    <source>
        <dbReference type="EMBL" id="TNN68918.1"/>
    </source>
</evidence>
<keyword evidence="2" id="KW-1185">Reference proteome</keyword>
<dbReference type="AlphaFoldDB" id="A0A4Z2HT35"/>